<evidence type="ECO:0000313" key="7">
    <source>
        <dbReference type="Proteomes" id="UP000515860"/>
    </source>
</evidence>
<dbReference type="PROSITE" id="PS50931">
    <property type="entry name" value="HTH_LYSR"/>
    <property type="match status" value="1"/>
</dbReference>
<sequence length="292" mass="33267">MEIKNLETFIQTAELGGFTKAAEKLGYSQSTVSFQIRQLEEALGIQLFERVNHTVKLTARGSEILALCHEILKLTGDMKKVADGQRQIGGHIRIATASSLCHWLFGRQFEAFHRQYPGITLKVTSASTEEMFRLLNQNETDLVYTLDKHIYNQNYRIAAEKQVSAHFIASSRNPLCGKKSIYMAELADQPFILTEKGMSYRKLLEEHLASRSLEIRPFLEIGDTPLICRLVGQDMGLSFLPDFVTQKAVEAGEISRLDIRDFSTDIWVQLLYHRDKWCSPEMQCVINYLSAI</sequence>
<dbReference type="Gene3D" id="3.40.190.290">
    <property type="match status" value="1"/>
</dbReference>
<protein>
    <submittedName>
        <fullName evidence="6">LysR family transcriptional regulator</fullName>
    </submittedName>
</protein>
<gene>
    <name evidence="6" type="ORF">H9Q79_10590</name>
</gene>
<dbReference type="SUPFAM" id="SSF53850">
    <property type="entry name" value="Periplasmic binding protein-like II"/>
    <property type="match status" value="1"/>
</dbReference>
<feature type="domain" description="HTH lysR-type" evidence="5">
    <location>
        <begin position="1"/>
        <end position="58"/>
    </location>
</feature>
<dbReference type="FunFam" id="1.10.10.10:FF:000001">
    <property type="entry name" value="LysR family transcriptional regulator"/>
    <property type="match status" value="1"/>
</dbReference>
<comment type="similarity">
    <text evidence="1">Belongs to the LysR transcriptional regulatory family.</text>
</comment>
<dbReference type="Pfam" id="PF00126">
    <property type="entry name" value="HTH_1"/>
    <property type="match status" value="1"/>
</dbReference>
<dbReference type="KEGG" id="whj:H9Q79_10590"/>
<accession>A0A7G9G9A4</accession>
<dbReference type="GO" id="GO:0003700">
    <property type="term" value="F:DNA-binding transcription factor activity"/>
    <property type="evidence" value="ECO:0007669"/>
    <property type="project" value="InterPro"/>
</dbReference>
<organism evidence="6 7">
    <name type="scientific">Wansuia hejianensis</name>
    <dbReference type="NCBI Taxonomy" id="2763667"/>
    <lineage>
        <taxon>Bacteria</taxon>
        <taxon>Bacillati</taxon>
        <taxon>Bacillota</taxon>
        <taxon>Clostridia</taxon>
        <taxon>Lachnospirales</taxon>
        <taxon>Lachnospiraceae</taxon>
        <taxon>Wansuia</taxon>
    </lineage>
</organism>
<evidence type="ECO:0000256" key="2">
    <source>
        <dbReference type="ARBA" id="ARBA00023015"/>
    </source>
</evidence>
<dbReference type="Proteomes" id="UP000515860">
    <property type="component" value="Chromosome"/>
</dbReference>
<dbReference type="Gene3D" id="1.10.10.10">
    <property type="entry name" value="Winged helix-like DNA-binding domain superfamily/Winged helix DNA-binding domain"/>
    <property type="match status" value="1"/>
</dbReference>
<evidence type="ECO:0000259" key="5">
    <source>
        <dbReference type="PROSITE" id="PS50931"/>
    </source>
</evidence>
<dbReference type="InterPro" id="IPR036390">
    <property type="entry name" value="WH_DNA-bd_sf"/>
</dbReference>
<dbReference type="PANTHER" id="PTHR30126">
    <property type="entry name" value="HTH-TYPE TRANSCRIPTIONAL REGULATOR"/>
    <property type="match status" value="1"/>
</dbReference>
<evidence type="ECO:0000256" key="3">
    <source>
        <dbReference type="ARBA" id="ARBA00023125"/>
    </source>
</evidence>
<evidence type="ECO:0000313" key="6">
    <source>
        <dbReference type="EMBL" id="QNM07386.1"/>
    </source>
</evidence>
<dbReference type="PRINTS" id="PR00039">
    <property type="entry name" value="HTHLYSR"/>
</dbReference>
<dbReference type="PANTHER" id="PTHR30126:SF40">
    <property type="entry name" value="HTH-TYPE TRANSCRIPTIONAL REGULATOR GLTR"/>
    <property type="match status" value="1"/>
</dbReference>
<dbReference type="EMBL" id="CP060635">
    <property type="protein sequence ID" value="QNM07386.1"/>
    <property type="molecule type" value="Genomic_DNA"/>
</dbReference>
<dbReference type="InterPro" id="IPR036388">
    <property type="entry name" value="WH-like_DNA-bd_sf"/>
</dbReference>
<dbReference type="CDD" id="cd05466">
    <property type="entry name" value="PBP2_LTTR_substrate"/>
    <property type="match status" value="1"/>
</dbReference>
<dbReference type="RefSeq" id="WP_118647696.1">
    <property type="nucleotide sequence ID" value="NZ_CP060635.1"/>
</dbReference>
<name>A0A7G9G9A4_9FIRM</name>
<keyword evidence="7" id="KW-1185">Reference proteome</keyword>
<proteinExistence type="inferred from homology"/>
<keyword evidence="3" id="KW-0238">DNA-binding</keyword>
<dbReference type="InterPro" id="IPR005119">
    <property type="entry name" value="LysR_subst-bd"/>
</dbReference>
<reference evidence="6 7" key="1">
    <citation type="submission" date="2020-08" db="EMBL/GenBank/DDBJ databases">
        <authorList>
            <person name="Liu C."/>
            <person name="Sun Q."/>
        </authorList>
    </citation>
    <scope>NUCLEOTIDE SEQUENCE [LARGE SCALE GENOMIC DNA]</scope>
    <source>
        <strain evidence="6 7">NSJ-29</strain>
    </source>
</reference>
<evidence type="ECO:0000256" key="4">
    <source>
        <dbReference type="ARBA" id="ARBA00023163"/>
    </source>
</evidence>
<keyword evidence="2" id="KW-0805">Transcription regulation</keyword>
<evidence type="ECO:0000256" key="1">
    <source>
        <dbReference type="ARBA" id="ARBA00009437"/>
    </source>
</evidence>
<dbReference type="AlphaFoldDB" id="A0A7G9G9A4"/>
<keyword evidence="4" id="KW-0804">Transcription</keyword>
<dbReference type="GO" id="GO:0000976">
    <property type="term" value="F:transcription cis-regulatory region binding"/>
    <property type="evidence" value="ECO:0007669"/>
    <property type="project" value="TreeGrafter"/>
</dbReference>
<dbReference type="SUPFAM" id="SSF46785">
    <property type="entry name" value="Winged helix' DNA-binding domain"/>
    <property type="match status" value="1"/>
</dbReference>
<dbReference type="InterPro" id="IPR000847">
    <property type="entry name" value="LysR_HTH_N"/>
</dbReference>
<dbReference type="Pfam" id="PF03466">
    <property type="entry name" value="LysR_substrate"/>
    <property type="match status" value="1"/>
</dbReference>